<dbReference type="InterPro" id="IPR050161">
    <property type="entry name" value="Siro_Cobalamin_biosynth"/>
</dbReference>
<dbReference type="InterPro" id="IPR000878">
    <property type="entry name" value="4pyrrol_Mease"/>
</dbReference>
<accession>A0ABS4KR83</accession>
<gene>
    <name evidence="9" type="ORF">J2Z42_001214</name>
</gene>
<dbReference type="InterPro" id="IPR003043">
    <property type="entry name" value="Uropor_MeTrfase_CS"/>
</dbReference>
<dbReference type="SUPFAM" id="SSF53790">
    <property type="entry name" value="Tetrapyrrole methylase"/>
    <property type="match status" value="1"/>
</dbReference>
<evidence type="ECO:0000256" key="1">
    <source>
        <dbReference type="ARBA" id="ARBA00012162"/>
    </source>
</evidence>
<evidence type="ECO:0000256" key="5">
    <source>
        <dbReference type="ARBA" id="ARBA00023244"/>
    </source>
</evidence>
<dbReference type="GO" id="GO:0032259">
    <property type="term" value="P:methylation"/>
    <property type="evidence" value="ECO:0007669"/>
    <property type="project" value="UniProtKB-KW"/>
</dbReference>
<keyword evidence="10" id="KW-1185">Reference proteome</keyword>
<dbReference type="PROSITE" id="PS00840">
    <property type="entry name" value="SUMT_2"/>
    <property type="match status" value="1"/>
</dbReference>
<keyword evidence="4" id="KW-0949">S-adenosyl-L-methionine</keyword>
<keyword evidence="9" id="KW-0456">Lyase</keyword>
<dbReference type="SUPFAM" id="SSF69618">
    <property type="entry name" value="HemD-like"/>
    <property type="match status" value="1"/>
</dbReference>
<dbReference type="GO" id="GO:0004852">
    <property type="term" value="F:uroporphyrinogen-III synthase activity"/>
    <property type="evidence" value="ECO:0007669"/>
    <property type="project" value="UniProtKB-EC"/>
</dbReference>
<dbReference type="InterPro" id="IPR003754">
    <property type="entry name" value="4pyrrol_synth_uPrphyn_synth"/>
</dbReference>
<dbReference type="NCBIfam" id="NF004790">
    <property type="entry name" value="PRK06136.1"/>
    <property type="match status" value="1"/>
</dbReference>
<proteinExistence type="inferred from homology"/>
<name>A0ABS4KR83_9CLOT</name>
<protein>
    <recommendedName>
        <fullName evidence="1">uroporphyrinogen-III C-methyltransferase</fullName>
        <ecNumber evidence="1">2.1.1.107</ecNumber>
    </recommendedName>
</protein>
<evidence type="ECO:0000259" key="7">
    <source>
        <dbReference type="Pfam" id="PF00590"/>
    </source>
</evidence>
<keyword evidence="2 6" id="KW-0489">Methyltransferase</keyword>
<feature type="domain" description="Tetrapyrrole methylase" evidence="7">
    <location>
        <begin position="5"/>
        <end position="214"/>
    </location>
</feature>
<evidence type="ECO:0000256" key="6">
    <source>
        <dbReference type="RuleBase" id="RU003960"/>
    </source>
</evidence>
<dbReference type="InterPro" id="IPR036108">
    <property type="entry name" value="4pyrrol_syn_uPrphyn_synt_sf"/>
</dbReference>
<dbReference type="Gene3D" id="3.40.1010.10">
    <property type="entry name" value="Cobalt-precorrin-4 Transmethylase, Domain 1"/>
    <property type="match status" value="1"/>
</dbReference>
<dbReference type="InterPro" id="IPR014776">
    <property type="entry name" value="4pyrrole_Mease_sub2"/>
</dbReference>
<dbReference type="CDD" id="cd11642">
    <property type="entry name" value="SUMT"/>
    <property type="match status" value="1"/>
</dbReference>
<evidence type="ECO:0000256" key="3">
    <source>
        <dbReference type="ARBA" id="ARBA00022679"/>
    </source>
</evidence>
<dbReference type="CDD" id="cd06578">
    <property type="entry name" value="HemD"/>
    <property type="match status" value="1"/>
</dbReference>
<dbReference type="EMBL" id="JAGGLM010000005">
    <property type="protein sequence ID" value="MBP2032542.1"/>
    <property type="molecule type" value="Genomic_DNA"/>
</dbReference>
<dbReference type="PANTHER" id="PTHR45790:SF3">
    <property type="entry name" value="S-ADENOSYL-L-METHIONINE-DEPENDENT UROPORPHYRINOGEN III METHYLTRANSFERASE, CHLOROPLASTIC"/>
    <property type="match status" value="1"/>
</dbReference>
<dbReference type="RefSeq" id="WP_209701731.1">
    <property type="nucleotide sequence ID" value="NZ_JAGGLM010000005.1"/>
</dbReference>
<dbReference type="EC" id="2.1.1.107" evidence="1"/>
<dbReference type="InterPro" id="IPR006366">
    <property type="entry name" value="CobA/CysG_C"/>
</dbReference>
<dbReference type="PANTHER" id="PTHR45790">
    <property type="entry name" value="SIROHEME SYNTHASE-RELATED"/>
    <property type="match status" value="1"/>
</dbReference>
<dbReference type="Gene3D" id="3.40.50.10090">
    <property type="match status" value="2"/>
</dbReference>
<dbReference type="Proteomes" id="UP001519307">
    <property type="component" value="Unassembled WGS sequence"/>
</dbReference>
<evidence type="ECO:0000313" key="9">
    <source>
        <dbReference type="EMBL" id="MBP2032542.1"/>
    </source>
</evidence>
<keyword evidence="5" id="KW-0627">Porphyrin biosynthesis</keyword>
<comment type="caution">
    <text evidence="9">The sequence shown here is derived from an EMBL/GenBank/DDBJ whole genome shotgun (WGS) entry which is preliminary data.</text>
</comment>
<organism evidence="9 10">
    <name type="scientific">Clostridium algifaecis</name>
    <dbReference type="NCBI Taxonomy" id="1472040"/>
    <lineage>
        <taxon>Bacteria</taxon>
        <taxon>Bacillati</taxon>
        <taxon>Bacillota</taxon>
        <taxon>Clostridia</taxon>
        <taxon>Eubacteriales</taxon>
        <taxon>Clostridiaceae</taxon>
        <taxon>Clostridium</taxon>
    </lineage>
</organism>
<evidence type="ECO:0000256" key="2">
    <source>
        <dbReference type="ARBA" id="ARBA00022603"/>
    </source>
</evidence>
<evidence type="ECO:0000259" key="8">
    <source>
        <dbReference type="Pfam" id="PF02602"/>
    </source>
</evidence>
<feature type="domain" description="Tetrapyrrole biosynthesis uroporphyrinogen III synthase" evidence="8">
    <location>
        <begin position="265"/>
        <end position="481"/>
    </location>
</feature>
<dbReference type="GO" id="GO:0004851">
    <property type="term" value="F:uroporphyrin-III C-methyltransferase activity"/>
    <property type="evidence" value="ECO:0007669"/>
    <property type="project" value="UniProtKB-EC"/>
</dbReference>
<keyword evidence="3 6" id="KW-0808">Transferase</keyword>
<dbReference type="Gene3D" id="3.30.950.10">
    <property type="entry name" value="Methyltransferase, Cobalt-precorrin-4 Transmethylase, Domain 2"/>
    <property type="match status" value="1"/>
</dbReference>
<dbReference type="InterPro" id="IPR014777">
    <property type="entry name" value="4pyrrole_Mease_sub1"/>
</dbReference>
<dbReference type="InterPro" id="IPR035996">
    <property type="entry name" value="4pyrrol_Methylase_sf"/>
</dbReference>
<evidence type="ECO:0000313" key="10">
    <source>
        <dbReference type="Proteomes" id="UP001519307"/>
    </source>
</evidence>
<sequence length="488" mass="54873">MGKGKVYLIGAGPGDEGLLTLESVKKLKECNVVMYDRLAGTEVLNYLNENCSIYYCGKEPDCHYKTQDEINKMLAEFAKQGNIVGRIKGGDPYVFGRGGEEALELSKENIEFEVVPGITSPIAVLNYAGIPVTHRSIAQSFHVFTGRSAEKLNIDWKAAANISGTLIFMMSFGSMDIISKKLIENGLNEDTPCAVVMSGTTSKQRKIISTLKDIYLKSKAEGLHSPCIFVIGEVVKFSDKFNWYEKKPLFGKNICITRAKNQSQEMRNKLLQLGAQVTEIHSIKINYTSENLLKYIDKLHEYDYIVFTSVNGVNSFFDRLLQENYDIRNIRGKFAAIGPATEREIKKRGIIPQIIAKEFVAESLFRELKNFIKKGDRVFIPRSKNSRPYLKEALRNEGCIVDECYTYETLTGDLPDKRCFEDVDIVVFTSPTTVKNMIKLVGLPVVAGKRIIAIGPITGRELEKYDLKYEMSENYTTDGIIGKLIVKS</sequence>
<dbReference type="Pfam" id="PF02602">
    <property type="entry name" value="HEM4"/>
    <property type="match status" value="1"/>
</dbReference>
<evidence type="ECO:0000256" key="4">
    <source>
        <dbReference type="ARBA" id="ARBA00022691"/>
    </source>
</evidence>
<comment type="similarity">
    <text evidence="6">Belongs to the precorrin methyltransferase family.</text>
</comment>
<reference evidence="9 10" key="1">
    <citation type="submission" date="2021-03" db="EMBL/GenBank/DDBJ databases">
        <title>Genomic Encyclopedia of Type Strains, Phase IV (KMG-IV): sequencing the most valuable type-strain genomes for metagenomic binning, comparative biology and taxonomic classification.</title>
        <authorList>
            <person name="Goeker M."/>
        </authorList>
    </citation>
    <scope>NUCLEOTIDE SEQUENCE [LARGE SCALE GENOMIC DNA]</scope>
    <source>
        <strain evidence="9 10">DSM 28783</strain>
    </source>
</reference>
<dbReference type="NCBIfam" id="TIGR01469">
    <property type="entry name" value="cobA_cysG_Cterm"/>
    <property type="match status" value="1"/>
</dbReference>
<dbReference type="Pfam" id="PF00590">
    <property type="entry name" value="TP_methylase"/>
    <property type="match status" value="1"/>
</dbReference>